<dbReference type="PROSITE" id="PS50885">
    <property type="entry name" value="HAMP"/>
    <property type="match status" value="1"/>
</dbReference>
<dbReference type="Gene3D" id="1.10.287.950">
    <property type="entry name" value="Methyl-accepting chemotaxis protein"/>
    <property type="match status" value="1"/>
</dbReference>
<protein>
    <submittedName>
        <fullName evidence="8">Methyl-accepting chemotaxis sensory transducer</fullName>
    </submittedName>
</protein>
<keyword evidence="5" id="KW-0812">Transmembrane</keyword>
<reference evidence="8 9" key="1">
    <citation type="submission" date="2008-03" db="EMBL/GenBank/DDBJ databases">
        <title>Complete sequence of Leptothrix cholodnii SP-6.</title>
        <authorList>
            <consortium name="US DOE Joint Genome Institute"/>
            <person name="Copeland A."/>
            <person name="Lucas S."/>
            <person name="Lapidus A."/>
            <person name="Glavina del Rio T."/>
            <person name="Dalin E."/>
            <person name="Tice H."/>
            <person name="Bruce D."/>
            <person name="Goodwin L."/>
            <person name="Pitluck S."/>
            <person name="Chertkov O."/>
            <person name="Brettin T."/>
            <person name="Detter J.C."/>
            <person name="Han C."/>
            <person name="Kuske C.R."/>
            <person name="Schmutz J."/>
            <person name="Larimer F."/>
            <person name="Land M."/>
            <person name="Hauser L."/>
            <person name="Kyrpides N."/>
            <person name="Lykidis A."/>
            <person name="Emerson D."/>
            <person name="Richardson P."/>
        </authorList>
    </citation>
    <scope>NUCLEOTIDE SEQUENCE [LARGE SCALE GENOMIC DNA]</scope>
    <source>
        <strain evidence="9">ATCC 51168 / LMG 8142 / SP-6</strain>
    </source>
</reference>
<dbReference type="eggNOG" id="COG0840">
    <property type="taxonomic scope" value="Bacteria"/>
</dbReference>
<gene>
    <name evidence="8" type="ordered locus">Lcho_3180</name>
</gene>
<dbReference type="EMBL" id="CP001013">
    <property type="protein sequence ID" value="ACB35439.1"/>
    <property type="molecule type" value="Genomic_DNA"/>
</dbReference>
<dbReference type="PRINTS" id="PR00260">
    <property type="entry name" value="CHEMTRNSDUCR"/>
</dbReference>
<dbReference type="InterPro" id="IPR004089">
    <property type="entry name" value="MCPsignal_dom"/>
</dbReference>
<dbReference type="InterPro" id="IPR024478">
    <property type="entry name" value="HlyB_4HB_MCP"/>
</dbReference>
<dbReference type="InterPro" id="IPR051310">
    <property type="entry name" value="MCP_chemotaxis"/>
</dbReference>
<feature type="domain" description="HAMP" evidence="7">
    <location>
        <begin position="212"/>
        <end position="264"/>
    </location>
</feature>
<feature type="domain" description="Methyl-accepting transducer" evidence="6">
    <location>
        <begin position="269"/>
        <end position="498"/>
    </location>
</feature>
<dbReference type="FunFam" id="1.10.287.950:FF:000001">
    <property type="entry name" value="Methyl-accepting chemotaxis sensory transducer"/>
    <property type="match status" value="1"/>
</dbReference>
<proteinExistence type="inferred from homology"/>
<dbReference type="InterPro" id="IPR047347">
    <property type="entry name" value="YvaQ-like_sensor"/>
</dbReference>
<organism evidence="8 9">
    <name type="scientific">Leptothrix cholodnii (strain ATCC 51168 / LMG 8142 / SP-6)</name>
    <name type="common">Leptothrix discophora (strain SP-6)</name>
    <dbReference type="NCBI Taxonomy" id="395495"/>
    <lineage>
        <taxon>Bacteria</taxon>
        <taxon>Pseudomonadati</taxon>
        <taxon>Pseudomonadota</taxon>
        <taxon>Betaproteobacteria</taxon>
        <taxon>Burkholderiales</taxon>
        <taxon>Sphaerotilaceae</taxon>
        <taxon>Leptothrix</taxon>
    </lineage>
</organism>
<sequence precursor="true">MNLANTRIGVRLGVSFAILIAVMVLAIGVAITRFSSLQAASSSLIDKEWVKADLTHVIDATARANALRTMELLITTDPAHSRQIRSRIDANKRTIDDALQTLDRLVYLPRGQQLLARLKQVRAAYVASFTQVAALMAQDRKDEAVRLMNEQTLPAIEVMQGAIQELAAFQKSIVTTASTGIGDEIASARTLMIGLALAAMLLGAVLAAWITRSVTRPIHDAVAVARTVAAGDLTGRIDVRSTDETGQLLMALRDMNDGLSKIVGDVHSGSAAISTATSQIAAGNLDLSQRTEEQAAALEQTTASLHELAHAVRHNFESGRQANTLASAAVDVAAQGGAVFARVIRTMEAIDASSKRIADIIGVVDGIAFQTNLLALNAAVEAARAGEQGRGFAVVASEVRTLAGRSAEASRQIRALIGESVENVDNGCKLVEQAGSTMDEIVVSVRRVADIMGEIATSSESQSAGLEQINAAMGQMDQVTQGNAALVEESAAAAESLASQARSLVGLVSTFRVGQADGLAMA</sequence>
<evidence type="ECO:0000259" key="6">
    <source>
        <dbReference type="PROSITE" id="PS50111"/>
    </source>
</evidence>
<keyword evidence="4" id="KW-0807">Transducer</keyword>
<evidence type="ECO:0000256" key="1">
    <source>
        <dbReference type="ARBA" id="ARBA00004370"/>
    </source>
</evidence>
<dbReference type="PANTHER" id="PTHR43531">
    <property type="entry name" value="PROTEIN ICFG"/>
    <property type="match status" value="1"/>
</dbReference>
<dbReference type="GO" id="GO:0006935">
    <property type="term" value="P:chemotaxis"/>
    <property type="evidence" value="ECO:0007669"/>
    <property type="project" value="InterPro"/>
</dbReference>
<name>B1Y122_LEPCP</name>
<keyword evidence="5" id="KW-1133">Transmembrane helix</keyword>
<dbReference type="GO" id="GO:0005886">
    <property type="term" value="C:plasma membrane"/>
    <property type="evidence" value="ECO:0007669"/>
    <property type="project" value="TreeGrafter"/>
</dbReference>
<accession>B1Y122</accession>
<evidence type="ECO:0000259" key="7">
    <source>
        <dbReference type="PROSITE" id="PS50885"/>
    </source>
</evidence>
<keyword evidence="9" id="KW-1185">Reference proteome</keyword>
<dbReference type="Pfam" id="PF00672">
    <property type="entry name" value="HAMP"/>
    <property type="match status" value="1"/>
</dbReference>
<dbReference type="Proteomes" id="UP000001693">
    <property type="component" value="Chromosome"/>
</dbReference>
<dbReference type="CDD" id="cd11386">
    <property type="entry name" value="MCP_signal"/>
    <property type="match status" value="1"/>
</dbReference>
<dbReference type="PROSITE" id="PS50111">
    <property type="entry name" value="CHEMOTAXIS_TRANSDUC_2"/>
    <property type="match status" value="1"/>
</dbReference>
<dbReference type="CDD" id="cd19411">
    <property type="entry name" value="MCP2201-like_sensor"/>
    <property type="match status" value="1"/>
</dbReference>
<keyword evidence="5" id="KW-0472">Membrane</keyword>
<dbReference type="RefSeq" id="WP_012348186.1">
    <property type="nucleotide sequence ID" value="NC_010524.1"/>
</dbReference>
<dbReference type="InterPro" id="IPR004090">
    <property type="entry name" value="Chemotax_Me-accpt_rcpt"/>
</dbReference>
<evidence type="ECO:0000256" key="5">
    <source>
        <dbReference type="SAM" id="Phobius"/>
    </source>
</evidence>
<dbReference type="SMART" id="SM00283">
    <property type="entry name" value="MA"/>
    <property type="match status" value="1"/>
</dbReference>
<evidence type="ECO:0000313" key="8">
    <source>
        <dbReference type="EMBL" id="ACB35439.1"/>
    </source>
</evidence>
<keyword evidence="2" id="KW-0488">Methylation</keyword>
<dbReference type="PANTHER" id="PTHR43531:SF14">
    <property type="entry name" value="METHYL-ACCEPTING CHEMOTAXIS PROTEIN I-RELATED"/>
    <property type="match status" value="1"/>
</dbReference>
<evidence type="ECO:0000256" key="4">
    <source>
        <dbReference type="PROSITE-ProRule" id="PRU00284"/>
    </source>
</evidence>
<dbReference type="OrthoDB" id="5441488at2"/>
<dbReference type="Gene3D" id="6.10.340.10">
    <property type="match status" value="1"/>
</dbReference>
<evidence type="ECO:0000256" key="3">
    <source>
        <dbReference type="ARBA" id="ARBA00029447"/>
    </source>
</evidence>
<dbReference type="Pfam" id="PF12729">
    <property type="entry name" value="4HB_MCP_1"/>
    <property type="match status" value="1"/>
</dbReference>
<dbReference type="CDD" id="cd06225">
    <property type="entry name" value="HAMP"/>
    <property type="match status" value="1"/>
</dbReference>
<dbReference type="STRING" id="395495.Lcho_3180"/>
<dbReference type="KEGG" id="lch:Lcho_3180"/>
<dbReference type="SMART" id="SM00304">
    <property type="entry name" value="HAMP"/>
    <property type="match status" value="1"/>
</dbReference>
<evidence type="ECO:0000313" key="9">
    <source>
        <dbReference type="Proteomes" id="UP000001693"/>
    </source>
</evidence>
<comment type="similarity">
    <text evidence="3">Belongs to the methyl-accepting chemotaxis (MCP) protein family.</text>
</comment>
<comment type="subcellular location">
    <subcellularLocation>
        <location evidence="1">Membrane</location>
    </subcellularLocation>
</comment>
<dbReference type="AlphaFoldDB" id="B1Y122"/>
<dbReference type="GO" id="GO:0007165">
    <property type="term" value="P:signal transduction"/>
    <property type="evidence" value="ECO:0007669"/>
    <property type="project" value="UniProtKB-KW"/>
</dbReference>
<dbReference type="HOGENOM" id="CLU_000445_107_16_4"/>
<dbReference type="SUPFAM" id="SSF58104">
    <property type="entry name" value="Methyl-accepting chemotaxis protein (MCP) signaling domain"/>
    <property type="match status" value="1"/>
</dbReference>
<feature type="transmembrane region" description="Helical" evidence="5">
    <location>
        <begin position="12"/>
        <end position="31"/>
    </location>
</feature>
<dbReference type="InterPro" id="IPR003660">
    <property type="entry name" value="HAMP_dom"/>
</dbReference>
<dbReference type="GO" id="GO:0004888">
    <property type="term" value="F:transmembrane signaling receptor activity"/>
    <property type="evidence" value="ECO:0007669"/>
    <property type="project" value="InterPro"/>
</dbReference>
<dbReference type="Pfam" id="PF00015">
    <property type="entry name" value="MCPsignal"/>
    <property type="match status" value="1"/>
</dbReference>
<evidence type="ECO:0000256" key="2">
    <source>
        <dbReference type="ARBA" id="ARBA00022481"/>
    </source>
</evidence>